<feature type="compositionally biased region" description="Low complexity" evidence="1">
    <location>
        <begin position="44"/>
        <end position="53"/>
    </location>
</feature>
<comment type="caution">
    <text evidence="2">The sequence shown here is derived from an EMBL/GenBank/DDBJ whole genome shotgun (WGS) entry which is preliminary data.</text>
</comment>
<evidence type="ECO:0000256" key="1">
    <source>
        <dbReference type="SAM" id="MobiDB-lite"/>
    </source>
</evidence>
<evidence type="ECO:0000313" key="2">
    <source>
        <dbReference type="EMBL" id="MBB0245734.1"/>
    </source>
</evidence>
<organism evidence="2 3">
    <name type="scientific">Streptomyces alkaliphilus</name>
    <dbReference type="NCBI Taxonomy" id="1472722"/>
    <lineage>
        <taxon>Bacteria</taxon>
        <taxon>Bacillati</taxon>
        <taxon>Actinomycetota</taxon>
        <taxon>Actinomycetes</taxon>
        <taxon>Kitasatosporales</taxon>
        <taxon>Streptomycetaceae</taxon>
        <taxon>Streptomyces</taxon>
    </lineage>
</organism>
<accession>A0A7W3TF76</accession>
<dbReference type="EMBL" id="VKHT01000587">
    <property type="protein sequence ID" value="MBB0245734.1"/>
    <property type="molecule type" value="Genomic_DNA"/>
</dbReference>
<gene>
    <name evidence="2" type="ORF">FNQ90_16890</name>
</gene>
<proteinExistence type="predicted"/>
<dbReference type="AlphaFoldDB" id="A0A7W3TF76"/>
<protein>
    <recommendedName>
        <fullName evidence="4">Asp23/Gls24 family envelope stress response protein</fullName>
    </recommendedName>
</protein>
<sequence length="150" mass="15401">MPPGERGATRIADRVVTKIAEQAVREALRAGPGGPPSRGGEDTAAGAPAGVAPTAPPVAPVAPVSGRAGPRAEVSVRRQPAADGTGGLARVRVEVELDYPGDLTGRCDAIRRRVTERLIELAGMEVPGVALVVSRLHSAHRRTGRTGRVG</sequence>
<dbReference type="Proteomes" id="UP000538929">
    <property type="component" value="Unassembled WGS sequence"/>
</dbReference>
<keyword evidence="3" id="KW-1185">Reference proteome</keyword>
<evidence type="ECO:0008006" key="4">
    <source>
        <dbReference type="Google" id="ProtNLM"/>
    </source>
</evidence>
<reference evidence="3" key="1">
    <citation type="submission" date="2019-10" db="EMBL/GenBank/DDBJ databases">
        <title>Streptomyces sp. nov., a novel actinobacterium isolated from alkaline environment.</title>
        <authorList>
            <person name="Golinska P."/>
        </authorList>
    </citation>
    <scope>NUCLEOTIDE SEQUENCE [LARGE SCALE GENOMIC DNA]</scope>
    <source>
        <strain evidence="3">DSM 42118</strain>
    </source>
</reference>
<feature type="region of interest" description="Disordered" evidence="1">
    <location>
        <begin position="23"/>
        <end position="88"/>
    </location>
</feature>
<evidence type="ECO:0000313" key="3">
    <source>
        <dbReference type="Proteomes" id="UP000538929"/>
    </source>
</evidence>
<name>A0A7W3TF76_9ACTN</name>